<reference evidence="1" key="1">
    <citation type="submission" date="2021-03" db="EMBL/GenBank/DDBJ databases">
        <authorList>
            <person name="Wang G."/>
        </authorList>
    </citation>
    <scope>NUCLEOTIDE SEQUENCE</scope>
    <source>
        <strain evidence="1">KCTC 12899</strain>
    </source>
</reference>
<gene>
    <name evidence="1" type="ORF">J3U88_26505</name>
</gene>
<dbReference type="EMBL" id="JAFREP010000031">
    <property type="protein sequence ID" value="MBO1322056.1"/>
    <property type="molecule type" value="Genomic_DNA"/>
</dbReference>
<dbReference type="AlphaFoldDB" id="A0A8J7U831"/>
<proteinExistence type="predicted"/>
<organism evidence="1 2">
    <name type="scientific">Acanthopleuribacter pedis</name>
    <dbReference type="NCBI Taxonomy" id="442870"/>
    <lineage>
        <taxon>Bacteria</taxon>
        <taxon>Pseudomonadati</taxon>
        <taxon>Acidobacteriota</taxon>
        <taxon>Holophagae</taxon>
        <taxon>Acanthopleuribacterales</taxon>
        <taxon>Acanthopleuribacteraceae</taxon>
        <taxon>Acanthopleuribacter</taxon>
    </lineage>
</organism>
<name>A0A8J7U831_9BACT</name>
<protein>
    <submittedName>
        <fullName evidence="1">Uncharacterized protein</fullName>
    </submittedName>
</protein>
<keyword evidence="2" id="KW-1185">Reference proteome</keyword>
<evidence type="ECO:0000313" key="1">
    <source>
        <dbReference type="EMBL" id="MBO1322056.1"/>
    </source>
</evidence>
<dbReference type="Proteomes" id="UP000664417">
    <property type="component" value="Unassembled WGS sequence"/>
</dbReference>
<dbReference type="RefSeq" id="WP_207862029.1">
    <property type="nucleotide sequence ID" value="NZ_JAFREP010000031.1"/>
</dbReference>
<sequence>MTALNWIDWCQKQLGDLSVRLSRQGYYPAQIEYLNATNALFRERFETFMTDLTLVMDAMADNPEGYHHYEDFNRIKMELLRFTNTYRGVFLALDLAESA</sequence>
<comment type="caution">
    <text evidence="1">The sequence shown here is derived from an EMBL/GenBank/DDBJ whole genome shotgun (WGS) entry which is preliminary data.</text>
</comment>
<evidence type="ECO:0000313" key="2">
    <source>
        <dbReference type="Proteomes" id="UP000664417"/>
    </source>
</evidence>
<accession>A0A8J7U831</accession>